<name>A0ABP9D600_9BACT</name>
<evidence type="ECO:0000313" key="1">
    <source>
        <dbReference type="EMBL" id="GAA4825576.1"/>
    </source>
</evidence>
<sequence length="141" mass="15599">MSTTAKINGKAYDSADVNVNLLGKDLIEISEVSYSTEREHQLNYSLGNDKATSYSMGKYSHSASLTLYMSEVVAVENAMGGDKDLTKIKPFQVTVTYADESGNVITDKLWVKFQSQGREVTGEMGLAKQFDMFAIDIKYNV</sequence>
<dbReference type="Proteomes" id="UP001500298">
    <property type="component" value="Unassembled WGS sequence"/>
</dbReference>
<protein>
    <recommendedName>
        <fullName evidence="3">Phage tail protein</fullName>
    </recommendedName>
</protein>
<comment type="caution">
    <text evidence="1">The sequence shown here is derived from an EMBL/GenBank/DDBJ whole genome shotgun (WGS) entry which is preliminary data.</text>
</comment>
<gene>
    <name evidence="1" type="ORF">GCM10023331_07570</name>
</gene>
<evidence type="ECO:0000313" key="2">
    <source>
        <dbReference type="Proteomes" id="UP001500298"/>
    </source>
</evidence>
<evidence type="ECO:0008006" key="3">
    <source>
        <dbReference type="Google" id="ProtNLM"/>
    </source>
</evidence>
<keyword evidence="2" id="KW-1185">Reference proteome</keyword>
<proteinExistence type="predicted"/>
<organism evidence="1 2">
    <name type="scientific">Algivirga pacifica</name>
    <dbReference type="NCBI Taxonomy" id="1162670"/>
    <lineage>
        <taxon>Bacteria</taxon>
        <taxon>Pseudomonadati</taxon>
        <taxon>Bacteroidota</taxon>
        <taxon>Cytophagia</taxon>
        <taxon>Cytophagales</taxon>
        <taxon>Flammeovirgaceae</taxon>
        <taxon>Algivirga</taxon>
    </lineage>
</organism>
<reference evidence="2" key="1">
    <citation type="journal article" date="2019" name="Int. J. Syst. Evol. Microbiol.">
        <title>The Global Catalogue of Microorganisms (GCM) 10K type strain sequencing project: providing services to taxonomists for standard genome sequencing and annotation.</title>
        <authorList>
            <consortium name="The Broad Institute Genomics Platform"/>
            <consortium name="The Broad Institute Genome Sequencing Center for Infectious Disease"/>
            <person name="Wu L."/>
            <person name="Ma J."/>
        </authorList>
    </citation>
    <scope>NUCLEOTIDE SEQUENCE [LARGE SCALE GENOMIC DNA]</scope>
    <source>
        <strain evidence="2">JCM 18326</strain>
    </source>
</reference>
<dbReference type="EMBL" id="BAABJX010000016">
    <property type="protein sequence ID" value="GAA4825576.1"/>
    <property type="molecule type" value="Genomic_DNA"/>
</dbReference>
<accession>A0ABP9D600</accession>